<reference evidence="1 2" key="2">
    <citation type="journal article" date="2017" name="Front. Plant Sci.">
        <title>Gene Classification and Mining of Molecular Markers Useful in Red Clover (Trifolium pratense) Breeding.</title>
        <authorList>
            <person name="Istvanek J."/>
            <person name="Dluhosova J."/>
            <person name="Dluhos P."/>
            <person name="Patkova L."/>
            <person name="Nedelnik J."/>
            <person name="Repkova J."/>
        </authorList>
    </citation>
    <scope>NUCLEOTIDE SEQUENCE [LARGE SCALE GENOMIC DNA]</scope>
    <source>
        <strain evidence="2">cv. Tatra</strain>
        <tissue evidence="1">Young leaves</tissue>
    </source>
</reference>
<reference evidence="1 2" key="1">
    <citation type="journal article" date="2014" name="Am. J. Bot.">
        <title>Genome assembly and annotation for red clover (Trifolium pratense; Fabaceae).</title>
        <authorList>
            <person name="Istvanek J."/>
            <person name="Jaros M."/>
            <person name="Krenek A."/>
            <person name="Repkova J."/>
        </authorList>
    </citation>
    <scope>NUCLEOTIDE SEQUENCE [LARGE SCALE GENOMIC DNA]</scope>
    <source>
        <strain evidence="2">cv. Tatra</strain>
        <tissue evidence="1">Young leaves</tissue>
    </source>
</reference>
<accession>A0A2K3K996</accession>
<dbReference type="Proteomes" id="UP000236291">
    <property type="component" value="Unassembled WGS sequence"/>
</dbReference>
<gene>
    <name evidence="1" type="ORF">L195_g053204</name>
</gene>
<sequence>MKEQRWVSESDEHSDDEGTAMNLKAMNTAMMKEQTTIVLETDEHSDDEGTTMNLKAMKLLGLSLSQRVSE</sequence>
<dbReference type="AlphaFoldDB" id="A0A2K3K996"/>
<protein>
    <submittedName>
        <fullName evidence="1">Uncharacterized protein</fullName>
    </submittedName>
</protein>
<proteinExistence type="predicted"/>
<organism evidence="1 2">
    <name type="scientific">Trifolium pratense</name>
    <name type="common">Red clover</name>
    <dbReference type="NCBI Taxonomy" id="57577"/>
    <lineage>
        <taxon>Eukaryota</taxon>
        <taxon>Viridiplantae</taxon>
        <taxon>Streptophyta</taxon>
        <taxon>Embryophyta</taxon>
        <taxon>Tracheophyta</taxon>
        <taxon>Spermatophyta</taxon>
        <taxon>Magnoliopsida</taxon>
        <taxon>eudicotyledons</taxon>
        <taxon>Gunneridae</taxon>
        <taxon>Pentapetalae</taxon>
        <taxon>rosids</taxon>
        <taxon>fabids</taxon>
        <taxon>Fabales</taxon>
        <taxon>Fabaceae</taxon>
        <taxon>Papilionoideae</taxon>
        <taxon>50 kb inversion clade</taxon>
        <taxon>NPAAA clade</taxon>
        <taxon>Hologalegina</taxon>
        <taxon>IRL clade</taxon>
        <taxon>Trifolieae</taxon>
        <taxon>Trifolium</taxon>
    </lineage>
</organism>
<dbReference type="EMBL" id="ASHM01088758">
    <property type="protein sequence ID" value="PNX62849.1"/>
    <property type="molecule type" value="Genomic_DNA"/>
</dbReference>
<name>A0A2K3K996_TRIPR</name>
<evidence type="ECO:0000313" key="2">
    <source>
        <dbReference type="Proteomes" id="UP000236291"/>
    </source>
</evidence>
<evidence type="ECO:0000313" key="1">
    <source>
        <dbReference type="EMBL" id="PNX62849.1"/>
    </source>
</evidence>
<comment type="caution">
    <text evidence="1">The sequence shown here is derived from an EMBL/GenBank/DDBJ whole genome shotgun (WGS) entry which is preliminary data.</text>
</comment>